<evidence type="ECO:0000256" key="5">
    <source>
        <dbReference type="SAM" id="Phobius"/>
    </source>
</evidence>
<keyword evidence="4 5" id="KW-0472">Membrane</keyword>
<dbReference type="InterPro" id="IPR007016">
    <property type="entry name" value="O-antigen_ligase-rel_domated"/>
</dbReference>
<evidence type="ECO:0000256" key="2">
    <source>
        <dbReference type="ARBA" id="ARBA00022692"/>
    </source>
</evidence>
<dbReference type="PANTHER" id="PTHR37422">
    <property type="entry name" value="TEICHURONIC ACID BIOSYNTHESIS PROTEIN TUAE"/>
    <property type="match status" value="1"/>
</dbReference>
<organism evidence="7">
    <name type="scientific">marine metagenome</name>
    <dbReference type="NCBI Taxonomy" id="408172"/>
    <lineage>
        <taxon>unclassified sequences</taxon>
        <taxon>metagenomes</taxon>
        <taxon>ecological metagenomes</taxon>
    </lineage>
</organism>
<dbReference type="GO" id="GO:0016020">
    <property type="term" value="C:membrane"/>
    <property type="evidence" value="ECO:0007669"/>
    <property type="project" value="UniProtKB-SubCell"/>
</dbReference>
<evidence type="ECO:0000313" key="7">
    <source>
        <dbReference type="EMBL" id="SVD65443.1"/>
    </source>
</evidence>
<evidence type="ECO:0000256" key="4">
    <source>
        <dbReference type="ARBA" id="ARBA00023136"/>
    </source>
</evidence>
<name>A0A382X3E0_9ZZZZ</name>
<dbReference type="AlphaFoldDB" id="A0A382X3E0"/>
<protein>
    <recommendedName>
        <fullName evidence="6">O-antigen ligase-related domain-containing protein</fullName>
    </recommendedName>
</protein>
<feature type="transmembrane region" description="Helical" evidence="5">
    <location>
        <begin position="12"/>
        <end position="28"/>
    </location>
</feature>
<feature type="transmembrane region" description="Helical" evidence="5">
    <location>
        <begin position="34"/>
        <end position="51"/>
    </location>
</feature>
<dbReference type="Pfam" id="PF04932">
    <property type="entry name" value="Wzy_C"/>
    <property type="match status" value="1"/>
</dbReference>
<feature type="transmembrane region" description="Helical" evidence="5">
    <location>
        <begin position="251"/>
        <end position="271"/>
    </location>
</feature>
<gene>
    <name evidence="7" type="ORF">METZ01_LOCUS418297</name>
</gene>
<dbReference type="PANTHER" id="PTHR37422:SF23">
    <property type="entry name" value="TEICHURONIC ACID BIOSYNTHESIS PROTEIN TUAE"/>
    <property type="match status" value="1"/>
</dbReference>
<evidence type="ECO:0000256" key="3">
    <source>
        <dbReference type="ARBA" id="ARBA00022989"/>
    </source>
</evidence>
<reference evidence="7" key="1">
    <citation type="submission" date="2018-05" db="EMBL/GenBank/DDBJ databases">
        <authorList>
            <person name="Lanie J.A."/>
            <person name="Ng W.-L."/>
            <person name="Kazmierczak K.M."/>
            <person name="Andrzejewski T.M."/>
            <person name="Davidsen T.M."/>
            <person name="Wayne K.J."/>
            <person name="Tettelin H."/>
            <person name="Glass J.I."/>
            <person name="Rusch D."/>
            <person name="Podicherti R."/>
            <person name="Tsui H.-C.T."/>
            <person name="Winkler M.E."/>
        </authorList>
    </citation>
    <scope>NUCLEOTIDE SEQUENCE</scope>
</reference>
<keyword evidence="3 5" id="KW-1133">Transmembrane helix</keyword>
<proteinExistence type="predicted"/>
<feature type="transmembrane region" description="Helical" evidence="5">
    <location>
        <begin position="193"/>
        <end position="212"/>
    </location>
</feature>
<feature type="transmembrane region" description="Helical" evidence="5">
    <location>
        <begin position="152"/>
        <end position="172"/>
    </location>
</feature>
<feature type="non-terminal residue" evidence="7">
    <location>
        <position position="273"/>
    </location>
</feature>
<evidence type="ECO:0000259" key="6">
    <source>
        <dbReference type="Pfam" id="PF04932"/>
    </source>
</evidence>
<feature type="transmembrane region" description="Helical" evidence="5">
    <location>
        <begin position="218"/>
        <end position="239"/>
    </location>
</feature>
<sequence length="273" mass="29862">VLTGRISQPMRILLGYSALLLLGGVAVSMSRGGWASTSLALTAVIGVLGWQRQFRLRGILLSCIVFGLIGAFLLKSDFAQDRLRNVNQPGTTGHVGSRVELWGAAIDVWNEEKLLGVGPGHFDHRFPEYRPERLQSRPVRVHNDYLNTLVDWGLAGMLLAGLMFGTMVSGIIKSWKYSQRTSRDLSAKTSNRATFVLGSTIGLGSIGLHSFVDFNLHIPSNAMLAATLAALLTAYIRFATERYWVAVRMPVRLLLTVLVCGVSGLLVQQAIQQ</sequence>
<comment type="subcellular location">
    <subcellularLocation>
        <location evidence="1">Membrane</location>
        <topology evidence="1">Multi-pass membrane protein</topology>
    </subcellularLocation>
</comment>
<feature type="domain" description="O-antigen ligase-related" evidence="6">
    <location>
        <begin position="17"/>
        <end position="159"/>
    </location>
</feature>
<feature type="non-terminal residue" evidence="7">
    <location>
        <position position="1"/>
    </location>
</feature>
<evidence type="ECO:0000256" key="1">
    <source>
        <dbReference type="ARBA" id="ARBA00004141"/>
    </source>
</evidence>
<dbReference type="InterPro" id="IPR051533">
    <property type="entry name" value="WaaL-like"/>
</dbReference>
<feature type="transmembrane region" description="Helical" evidence="5">
    <location>
        <begin position="58"/>
        <end position="74"/>
    </location>
</feature>
<keyword evidence="2 5" id="KW-0812">Transmembrane</keyword>
<dbReference type="EMBL" id="UINC01164537">
    <property type="protein sequence ID" value="SVD65443.1"/>
    <property type="molecule type" value="Genomic_DNA"/>
</dbReference>
<accession>A0A382X3E0</accession>